<protein>
    <submittedName>
        <fullName evidence="1">Uncharacterized protein</fullName>
    </submittedName>
</protein>
<gene>
    <name evidence="1" type="ORF">PLEPLA_LOCUS14832</name>
</gene>
<dbReference type="AlphaFoldDB" id="A0A9N7U833"/>
<accession>A0A9N7U833</accession>
<proteinExistence type="predicted"/>
<reference evidence="1" key="1">
    <citation type="submission" date="2020-03" db="EMBL/GenBank/DDBJ databases">
        <authorList>
            <person name="Weist P."/>
        </authorList>
    </citation>
    <scope>NUCLEOTIDE SEQUENCE</scope>
</reference>
<dbReference type="EMBL" id="CADEAL010000924">
    <property type="protein sequence ID" value="CAB1426894.1"/>
    <property type="molecule type" value="Genomic_DNA"/>
</dbReference>
<comment type="caution">
    <text evidence="1">The sequence shown here is derived from an EMBL/GenBank/DDBJ whole genome shotgun (WGS) entry which is preliminary data.</text>
</comment>
<keyword evidence="2" id="KW-1185">Reference proteome</keyword>
<dbReference type="Proteomes" id="UP001153269">
    <property type="component" value="Unassembled WGS sequence"/>
</dbReference>
<organism evidence="1 2">
    <name type="scientific">Pleuronectes platessa</name>
    <name type="common">European plaice</name>
    <dbReference type="NCBI Taxonomy" id="8262"/>
    <lineage>
        <taxon>Eukaryota</taxon>
        <taxon>Metazoa</taxon>
        <taxon>Chordata</taxon>
        <taxon>Craniata</taxon>
        <taxon>Vertebrata</taxon>
        <taxon>Euteleostomi</taxon>
        <taxon>Actinopterygii</taxon>
        <taxon>Neopterygii</taxon>
        <taxon>Teleostei</taxon>
        <taxon>Neoteleostei</taxon>
        <taxon>Acanthomorphata</taxon>
        <taxon>Carangaria</taxon>
        <taxon>Pleuronectiformes</taxon>
        <taxon>Pleuronectoidei</taxon>
        <taxon>Pleuronectidae</taxon>
        <taxon>Pleuronectes</taxon>
    </lineage>
</organism>
<evidence type="ECO:0000313" key="1">
    <source>
        <dbReference type="EMBL" id="CAB1426894.1"/>
    </source>
</evidence>
<evidence type="ECO:0000313" key="2">
    <source>
        <dbReference type="Proteomes" id="UP001153269"/>
    </source>
</evidence>
<name>A0A9N7U833_PLEPL</name>
<sequence length="117" mass="12714">MNTGLCAPSSPSKTPILIPPPFQSHGFHHTDPEMERADDTAGVFNEHCSPAGCLKVGLSICSFLMTLCTAGRQLTERSEPEWRCAEDLISTGIECLSKVESVSLHLLSYSFLSCPML</sequence>